<gene>
    <name evidence="3" type="ORF">BDV96DRAFT_689462</name>
</gene>
<proteinExistence type="predicted"/>
<evidence type="ECO:0000313" key="4">
    <source>
        <dbReference type="Proteomes" id="UP000799770"/>
    </source>
</evidence>
<protein>
    <submittedName>
        <fullName evidence="3">Uncharacterized protein</fullName>
    </submittedName>
</protein>
<accession>A0A6A5YZR4</accession>
<evidence type="ECO:0000256" key="1">
    <source>
        <dbReference type="SAM" id="MobiDB-lite"/>
    </source>
</evidence>
<keyword evidence="2" id="KW-0472">Membrane</keyword>
<name>A0A6A5YZR4_9PLEO</name>
<evidence type="ECO:0000313" key="3">
    <source>
        <dbReference type="EMBL" id="KAF2112679.1"/>
    </source>
</evidence>
<keyword evidence="2" id="KW-0812">Transmembrane</keyword>
<feature type="compositionally biased region" description="Low complexity" evidence="1">
    <location>
        <begin position="13"/>
        <end position="26"/>
    </location>
</feature>
<keyword evidence="4" id="KW-1185">Reference proteome</keyword>
<feature type="region of interest" description="Disordered" evidence="1">
    <location>
        <begin position="1"/>
        <end position="34"/>
    </location>
</feature>
<evidence type="ECO:0000256" key="2">
    <source>
        <dbReference type="SAM" id="Phobius"/>
    </source>
</evidence>
<dbReference type="EMBL" id="ML977330">
    <property type="protein sequence ID" value="KAF2112679.1"/>
    <property type="molecule type" value="Genomic_DNA"/>
</dbReference>
<keyword evidence="2" id="KW-1133">Transmembrane helix</keyword>
<dbReference type="Proteomes" id="UP000799770">
    <property type="component" value="Unassembled WGS sequence"/>
</dbReference>
<reference evidence="3" key="1">
    <citation type="journal article" date="2020" name="Stud. Mycol.">
        <title>101 Dothideomycetes genomes: a test case for predicting lifestyles and emergence of pathogens.</title>
        <authorList>
            <person name="Haridas S."/>
            <person name="Albert R."/>
            <person name="Binder M."/>
            <person name="Bloem J."/>
            <person name="Labutti K."/>
            <person name="Salamov A."/>
            <person name="Andreopoulos B."/>
            <person name="Baker S."/>
            <person name="Barry K."/>
            <person name="Bills G."/>
            <person name="Bluhm B."/>
            <person name="Cannon C."/>
            <person name="Castanera R."/>
            <person name="Culley D."/>
            <person name="Daum C."/>
            <person name="Ezra D."/>
            <person name="Gonzalez J."/>
            <person name="Henrissat B."/>
            <person name="Kuo A."/>
            <person name="Liang C."/>
            <person name="Lipzen A."/>
            <person name="Lutzoni F."/>
            <person name="Magnuson J."/>
            <person name="Mondo S."/>
            <person name="Nolan M."/>
            <person name="Ohm R."/>
            <person name="Pangilinan J."/>
            <person name="Park H.-J."/>
            <person name="Ramirez L."/>
            <person name="Alfaro M."/>
            <person name="Sun H."/>
            <person name="Tritt A."/>
            <person name="Yoshinaga Y."/>
            <person name="Zwiers L.-H."/>
            <person name="Turgeon B."/>
            <person name="Goodwin S."/>
            <person name="Spatafora J."/>
            <person name="Crous P."/>
            <person name="Grigoriev I."/>
        </authorList>
    </citation>
    <scope>NUCLEOTIDE SEQUENCE</scope>
    <source>
        <strain evidence="3">CBS 627.86</strain>
    </source>
</reference>
<sequence length="132" mass="14763">MSDADHSTLKLETGSCASETTSTSSTLPPSYRSNSTNLEAQWTQTFLVRIPKSANSASKKPPHLTFNPEWYNLDSKERERRLNILTEAIDEHLPGGRTSDATIVWYLMVAGWFILSVVILILVYLYIGALSK</sequence>
<organism evidence="3 4">
    <name type="scientific">Lophiotrema nucula</name>
    <dbReference type="NCBI Taxonomy" id="690887"/>
    <lineage>
        <taxon>Eukaryota</taxon>
        <taxon>Fungi</taxon>
        <taxon>Dikarya</taxon>
        <taxon>Ascomycota</taxon>
        <taxon>Pezizomycotina</taxon>
        <taxon>Dothideomycetes</taxon>
        <taxon>Pleosporomycetidae</taxon>
        <taxon>Pleosporales</taxon>
        <taxon>Lophiotremataceae</taxon>
        <taxon>Lophiotrema</taxon>
    </lineage>
</organism>
<dbReference type="AlphaFoldDB" id="A0A6A5YZR4"/>
<feature type="transmembrane region" description="Helical" evidence="2">
    <location>
        <begin position="103"/>
        <end position="127"/>
    </location>
</feature>